<accession>A0ABW5QIZ4</accession>
<keyword evidence="4" id="KW-0378">Hydrolase</keyword>
<keyword evidence="8" id="KW-1185">Reference proteome</keyword>
<evidence type="ECO:0000313" key="7">
    <source>
        <dbReference type="EMBL" id="MFD2647334.1"/>
    </source>
</evidence>
<feature type="region of interest" description="Disordered" evidence="6">
    <location>
        <begin position="49"/>
        <end position="79"/>
    </location>
</feature>
<proteinExistence type="inferred from homology"/>
<dbReference type="InterPro" id="IPR036264">
    <property type="entry name" value="Bact_exopeptidase_dim_dom"/>
</dbReference>
<gene>
    <name evidence="7" type="ORF">ACFSX5_05920</name>
</gene>
<keyword evidence="3" id="KW-0479">Metal-binding</keyword>
<comment type="cofactor">
    <cofactor evidence="1">
        <name>Zn(2+)</name>
        <dbReference type="ChEBI" id="CHEBI:29105"/>
    </cofactor>
</comment>
<evidence type="ECO:0000256" key="2">
    <source>
        <dbReference type="ARBA" id="ARBA00006247"/>
    </source>
</evidence>
<dbReference type="InterPro" id="IPR001261">
    <property type="entry name" value="ArgE/DapE_CS"/>
</dbReference>
<dbReference type="SUPFAM" id="SSF53187">
    <property type="entry name" value="Zn-dependent exopeptidases"/>
    <property type="match status" value="1"/>
</dbReference>
<dbReference type="PANTHER" id="PTHR43808">
    <property type="entry name" value="ACETYLORNITHINE DEACETYLASE"/>
    <property type="match status" value="1"/>
</dbReference>
<evidence type="ECO:0000256" key="4">
    <source>
        <dbReference type="ARBA" id="ARBA00022801"/>
    </source>
</evidence>
<dbReference type="InterPro" id="IPR050072">
    <property type="entry name" value="Peptidase_M20A"/>
</dbReference>
<dbReference type="EMBL" id="JBHUNP010000001">
    <property type="protein sequence ID" value="MFD2647334.1"/>
    <property type="molecule type" value="Genomic_DNA"/>
</dbReference>
<comment type="similarity">
    <text evidence="2">Belongs to the peptidase M20A family.</text>
</comment>
<evidence type="ECO:0000256" key="3">
    <source>
        <dbReference type="ARBA" id="ARBA00022723"/>
    </source>
</evidence>
<keyword evidence="5" id="KW-0862">Zinc</keyword>
<protein>
    <submittedName>
        <fullName evidence="7">M20 family metallopeptidase</fullName>
    </submittedName>
</protein>
<dbReference type="PROSITE" id="PS00758">
    <property type="entry name" value="ARGE_DAPE_CPG2_1"/>
    <property type="match status" value="1"/>
</dbReference>
<dbReference type="PANTHER" id="PTHR43808:SF8">
    <property type="entry name" value="PEPTIDASE M20 DIMERISATION DOMAIN-CONTAINING PROTEIN"/>
    <property type="match status" value="1"/>
</dbReference>
<reference evidence="8" key="1">
    <citation type="journal article" date="2019" name="Int. J. Syst. Evol. Microbiol.">
        <title>The Global Catalogue of Microorganisms (GCM) 10K type strain sequencing project: providing services to taxonomists for standard genome sequencing and annotation.</title>
        <authorList>
            <consortium name="The Broad Institute Genomics Platform"/>
            <consortium name="The Broad Institute Genome Sequencing Center for Infectious Disease"/>
            <person name="Wu L."/>
            <person name="Ma J."/>
        </authorList>
    </citation>
    <scope>NUCLEOTIDE SEQUENCE [LARGE SCALE GENOMIC DNA]</scope>
    <source>
        <strain evidence="8">CCM 7427</strain>
    </source>
</reference>
<organism evidence="7 8">
    <name type="scientific">Devosia albogilva</name>
    <dbReference type="NCBI Taxonomy" id="429726"/>
    <lineage>
        <taxon>Bacteria</taxon>
        <taxon>Pseudomonadati</taxon>
        <taxon>Pseudomonadota</taxon>
        <taxon>Alphaproteobacteria</taxon>
        <taxon>Hyphomicrobiales</taxon>
        <taxon>Devosiaceae</taxon>
        <taxon>Devosia</taxon>
    </lineage>
</organism>
<comment type="caution">
    <text evidence="7">The sequence shown here is derived from an EMBL/GenBank/DDBJ whole genome shotgun (WGS) entry which is preliminary data.</text>
</comment>
<sequence length="413" mass="43281">MAAIVNGDADATLDLLKRVVAVPSVTGNTAAVHALLRAELEQLGYTVDDVASDPNDMRGEPDFSPPTRETSGGGMVAHKPGPRGIMLFAHSDTSDHERQDGWQTDPLVLTPDDQGRVAGIGVADCKAGVVAIVAALKSLDRAGIRLRKPPAVVIAEAKTGGFTGMYQSVRQAGRSEGALYCHPGEVGDGMGRIKVATRGVLSFRITVAGRTPIPIESSARSADPRQGENALVHASRVVGAIVNWAETQPHLICSVNTIQAGRDALEVPALCVMEGTCWYTEGTITSVIDGLKSAVSKAAASNPWLAANVPEVELIGVRANPASCADSPFAVAVQDAVAAVTGTRPEPYDWHSASDIRFPMLYADTPTVGIGSIAGNFGRSGEWVDVADFMRMVEVIARVLVCWDERSAAPAAA</sequence>
<evidence type="ECO:0000256" key="1">
    <source>
        <dbReference type="ARBA" id="ARBA00001947"/>
    </source>
</evidence>
<dbReference type="SUPFAM" id="SSF55031">
    <property type="entry name" value="Bacterial exopeptidase dimerisation domain"/>
    <property type="match status" value="1"/>
</dbReference>
<evidence type="ECO:0000313" key="8">
    <source>
        <dbReference type="Proteomes" id="UP001597521"/>
    </source>
</evidence>
<dbReference type="Gene3D" id="3.40.630.10">
    <property type="entry name" value="Zn peptidases"/>
    <property type="match status" value="1"/>
</dbReference>
<dbReference type="RefSeq" id="WP_386832364.1">
    <property type="nucleotide sequence ID" value="NZ_JBHUNP010000001.1"/>
</dbReference>
<dbReference type="InterPro" id="IPR002933">
    <property type="entry name" value="Peptidase_M20"/>
</dbReference>
<dbReference type="Pfam" id="PF01546">
    <property type="entry name" value="Peptidase_M20"/>
    <property type="match status" value="1"/>
</dbReference>
<name>A0ABW5QIZ4_9HYPH</name>
<dbReference type="Gene3D" id="3.30.70.360">
    <property type="match status" value="1"/>
</dbReference>
<evidence type="ECO:0000256" key="5">
    <source>
        <dbReference type="ARBA" id="ARBA00022833"/>
    </source>
</evidence>
<dbReference type="Proteomes" id="UP001597521">
    <property type="component" value="Unassembled WGS sequence"/>
</dbReference>
<evidence type="ECO:0000256" key="6">
    <source>
        <dbReference type="SAM" id="MobiDB-lite"/>
    </source>
</evidence>